<accession>A0ABP4DIZ2</accession>
<keyword evidence="1" id="KW-0812">Transmembrane</keyword>
<evidence type="ECO:0000256" key="1">
    <source>
        <dbReference type="SAM" id="Phobius"/>
    </source>
</evidence>
<dbReference type="EMBL" id="BAAAHU010000033">
    <property type="protein sequence ID" value="GAA1011685.1"/>
    <property type="molecule type" value="Genomic_DNA"/>
</dbReference>
<comment type="caution">
    <text evidence="2">The sequence shown here is derived from an EMBL/GenBank/DDBJ whole genome shotgun (WGS) entry which is preliminary data.</text>
</comment>
<protein>
    <submittedName>
        <fullName evidence="2">Uncharacterized protein</fullName>
    </submittedName>
</protein>
<keyword evidence="1" id="KW-1133">Transmembrane helix</keyword>
<evidence type="ECO:0000313" key="3">
    <source>
        <dbReference type="Proteomes" id="UP001501072"/>
    </source>
</evidence>
<feature type="transmembrane region" description="Helical" evidence="1">
    <location>
        <begin position="13"/>
        <end position="36"/>
    </location>
</feature>
<gene>
    <name evidence="2" type="ORF">GCM10009564_33260</name>
</gene>
<name>A0ABP4DIZ2_9ACTN</name>
<organism evidence="2 3">
    <name type="scientific">Streptomyces thermogriseus</name>
    <dbReference type="NCBI Taxonomy" id="75292"/>
    <lineage>
        <taxon>Bacteria</taxon>
        <taxon>Bacillati</taxon>
        <taxon>Actinomycetota</taxon>
        <taxon>Actinomycetes</taxon>
        <taxon>Kitasatosporales</taxon>
        <taxon>Streptomycetaceae</taxon>
        <taxon>Streptomyces</taxon>
    </lineage>
</organism>
<sequence length="55" mass="6241">MEKRLEAGWLQRIVWSVLVWGSVGLLVRVPFLYAAIRRGRGSDWGRSRRSPSASA</sequence>
<proteinExistence type="predicted"/>
<evidence type="ECO:0000313" key="2">
    <source>
        <dbReference type="EMBL" id="GAA1011685.1"/>
    </source>
</evidence>
<dbReference type="RefSeq" id="WP_346073371.1">
    <property type="nucleotide sequence ID" value="NZ_BAAAHU010000033.1"/>
</dbReference>
<reference evidence="3" key="1">
    <citation type="journal article" date="2019" name="Int. J. Syst. Evol. Microbiol.">
        <title>The Global Catalogue of Microorganisms (GCM) 10K type strain sequencing project: providing services to taxonomists for standard genome sequencing and annotation.</title>
        <authorList>
            <consortium name="The Broad Institute Genomics Platform"/>
            <consortium name="The Broad Institute Genome Sequencing Center for Infectious Disease"/>
            <person name="Wu L."/>
            <person name="Ma J."/>
        </authorList>
    </citation>
    <scope>NUCLEOTIDE SEQUENCE [LARGE SCALE GENOMIC DNA]</scope>
    <source>
        <strain evidence="3">JCM 11269</strain>
    </source>
</reference>
<keyword evidence="1" id="KW-0472">Membrane</keyword>
<dbReference type="Proteomes" id="UP001501072">
    <property type="component" value="Unassembled WGS sequence"/>
</dbReference>
<keyword evidence="3" id="KW-1185">Reference proteome</keyword>